<organism evidence="1 2">
    <name type="scientific">Mycobacterium phage LaterM</name>
    <dbReference type="NCBI Taxonomy" id="2094136"/>
    <lineage>
        <taxon>Viruses</taxon>
        <taxon>Duplodnaviria</taxon>
        <taxon>Heunggongvirae</taxon>
        <taxon>Uroviricota</taxon>
        <taxon>Caudoviricetes</taxon>
        <taxon>Weiservirinae</taxon>
        <taxon>Anayavirus</taxon>
        <taxon>Anayavirus laterM</taxon>
    </lineage>
</organism>
<proteinExistence type="predicted"/>
<dbReference type="Proteomes" id="UP000241398">
    <property type="component" value="Segment"/>
</dbReference>
<sequence length="94" mass="10300">MSSSPNVAAVAAAMNAQALGLPVTLTDTSRAMWQQQLAAAEATERVQWRQMRLLHAQRDVINAQIDEVTRKSNDATRLMLQAQKALDELPEAGQ</sequence>
<protein>
    <submittedName>
        <fullName evidence="1">Uncharacterized protein</fullName>
    </submittedName>
</protein>
<name>A0A2P1JZ11_9CAUD</name>
<keyword evidence="2" id="KW-1185">Reference proteome</keyword>
<evidence type="ECO:0000313" key="2">
    <source>
        <dbReference type="Proteomes" id="UP000241398"/>
    </source>
</evidence>
<dbReference type="EMBL" id="MG962371">
    <property type="protein sequence ID" value="AVO25576.1"/>
    <property type="molecule type" value="Genomic_DNA"/>
</dbReference>
<evidence type="ECO:0000313" key="1">
    <source>
        <dbReference type="EMBL" id="AVO25576.1"/>
    </source>
</evidence>
<gene>
    <name evidence="1" type="primary">63</name>
    <name evidence="1" type="ORF">SEA_LATERM_63</name>
</gene>
<dbReference type="RefSeq" id="YP_009953359.1">
    <property type="nucleotide sequence ID" value="NC_051621.1"/>
</dbReference>
<reference evidence="1 2" key="1">
    <citation type="submission" date="2018-02" db="EMBL/GenBank/DDBJ databases">
        <authorList>
            <person name="Brinck M."/>
            <person name="Brobst O."/>
            <person name="Fernando R."/>
            <person name="Kim H."/>
            <person name="McCarthy S."/>
            <person name="Murphy M."/>
            <person name="Sarkis A."/>
            <person name="Sevier P."/>
            <person name="Singh A."/>
            <person name="Wu D."/>
            <person name="Wu M.-Y."/>
            <person name="Lund A.J."/>
            <person name="Freise A."/>
            <person name="Reddi K."/>
            <person name="Moberg-Parker J."/>
            <person name="Garlena R.A."/>
            <person name="Russell D.A."/>
            <person name="Pope W.H."/>
            <person name="Jacobs-Sera D."/>
            <person name="Hendrix R.W."/>
            <person name="Hatfull G.F."/>
        </authorList>
    </citation>
    <scope>NUCLEOTIDE SEQUENCE [LARGE SCALE GENOMIC DNA]</scope>
</reference>
<accession>A0A2P1JZ11</accession>
<dbReference type="KEGG" id="vg:60324830"/>
<dbReference type="GeneID" id="60324830"/>